<dbReference type="EMBL" id="CM043021">
    <property type="protein sequence ID" value="KAI4458120.1"/>
    <property type="molecule type" value="Genomic_DNA"/>
</dbReference>
<evidence type="ECO:0000313" key="1">
    <source>
        <dbReference type="EMBL" id="KAI4458120.1"/>
    </source>
</evidence>
<evidence type="ECO:0000313" key="2">
    <source>
        <dbReference type="Proteomes" id="UP001056778"/>
    </source>
</evidence>
<sequence length="997" mass="113723">MMFINWITKDLFTSHLYQNSTASTYVEYVLLQKDHPCSRKCIEGNSPMICRYDFTIEWYQTMSKACYACPSDLDDCKRPDCITGDGRKRSIVVVNRQMPGPSIEVCVGDEIIVHVHNHLMTDTTTIHWHGHHQKGTPYMDGVPFVTQCPIQPGTTFTYKFVAVNVGTHFWHSHSGMQRADGAFGPFIVRQPKQQNPHRHLYDYDLSSHVMTILDWTEETGMQKFVAHHHSNGDNKPTNILVNGKGRFLEFSLENGSSVYTPVERFYVNKGYRYRFRIINAEFLNCPIEVSVDNHTLTVISTDGNDIAPIDAESVVTYAGERFDFIINANQTEDLYWMRFRGLMDCDERFKSAHQIAILQYSGTSDTDFPEGVPSYMDAHKEGLQVNALNVGMEEQNTSISMPHLKSLNEWDNSLVKTPDFKYFLSYDFYRMDNPYFHKPNVYGFHNVTDTKQQLLTPQLNRISMKLLPFPLLSERSHLKQEMFCNESTVSNCDKTFCECTHVVQIPLNAVVEMILIDKGFAYDANHPFHLHGHAFRVIGMERLGKNVTVEKIIELDEKDLLLRNLDNPPIKDTVTVPDGGYTIIRFVASNPDHPCYRTCVLNEPMDCVFNFTLEYYYSMSKACYDCPFAKDDCSREDCVAADGTQRPLVTVNRQMPGPSIEVCQGDTIVVNVENNIMSEGSTIHWHGQHQIEVPYMDGVPYITQCPIQPGTTFTYRFLARQVGTQFWHSHSAESFVMYAGERYDVVINANQEPGLYWIRFRGLIDCADHNCHQEAVLQYSGFSDDDYPVENTGYDEGLREGLQINSVNVGMEVENGTSLSVAYLNSVFTMDDNMKGTPDFQYVVEFSLNSLNNPLFHKENAYGFSEGRYSLDEDSFCNDTTVADSSCTTEMCSCTHVQQIPLNSLVELIFVDTVATTNHPIHLHGYAFRVIGMEYLGEAVTKESILELDANGLLRRNFDDPPLKDTVNVPATGYTIVRFIADNPGIYCLRNYRLELR</sequence>
<organism evidence="1 2">
    <name type="scientific">Holotrichia oblita</name>
    <name type="common">Chafer beetle</name>
    <dbReference type="NCBI Taxonomy" id="644536"/>
    <lineage>
        <taxon>Eukaryota</taxon>
        <taxon>Metazoa</taxon>
        <taxon>Ecdysozoa</taxon>
        <taxon>Arthropoda</taxon>
        <taxon>Hexapoda</taxon>
        <taxon>Insecta</taxon>
        <taxon>Pterygota</taxon>
        <taxon>Neoptera</taxon>
        <taxon>Endopterygota</taxon>
        <taxon>Coleoptera</taxon>
        <taxon>Polyphaga</taxon>
        <taxon>Scarabaeiformia</taxon>
        <taxon>Scarabaeidae</taxon>
        <taxon>Melolonthinae</taxon>
        <taxon>Holotrichia</taxon>
    </lineage>
</organism>
<reference evidence="1" key="1">
    <citation type="submission" date="2022-04" db="EMBL/GenBank/DDBJ databases">
        <title>Chromosome-scale genome assembly of Holotrichia oblita Faldermann.</title>
        <authorList>
            <person name="Rongchong L."/>
        </authorList>
    </citation>
    <scope>NUCLEOTIDE SEQUENCE</scope>
    <source>
        <strain evidence="1">81SQS9</strain>
    </source>
</reference>
<dbReference type="Proteomes" id="UP001056778">
    <property type="component" value="Chromosome 7"/>
</dbReference>
<keyword evidence="2" id="KW-1185">Reference proteome</keyword>
<name>A0ACB9SVH7_HOLOL</name>
<accession>A0ACB9SVH7</accession>
<comment type="caution">
    <text evidence="1">The sequence shown here is derived from an EMBL/GenBank/DDBJ whole genome shotgun (WGS) entry which is preliminary data.</text>
</comment>
<gene>
    <name evidence="1" type="ORF">MML48_7g00007143</name>
</gene>
<protein>
    <submittedName>
        <fullName evidence="1">Multi-copper oxidase</fullName>
    </submittedName>
</protein>
<proteinExistence type="predicted"/>